<evidence type="ECO:0000256" key="1">
    <source>
        <dbReference type="SAM" id="MobiDB-lite"/>
    </source>
</evidence>
<name>T1H1R9_MEGSC</name>
<dbReference type="AlphaFoldDB" id="T1H1R9"/>
<sequence>MLLPSSGLIIGSNGANTVGLCRQQQTPPPPNLISGLGPIGHHSTPPPVSGAM</sequence>
<evidence type="ECO:0000313" key="2">
    <source>
        <dbReference type="EnsemblMetazoa" id="MESCA010137-PA"/>
    </source>
</evidence>
<accession>T1H1R9</accession>
<dbReference type="EMBL" id="CAQQ02088281">
    <property type="status" value="NOT_ANNOTATED_CDS"/>
    <property type="molecule type" value="Genomic_DNA"/>
</dbReference>
<keyword evidence="3" id="KW-1185">Reference proteome</keyword>
<reference evidence="3" key="1">
    <citation type="submission" date="2013-02" db="EMBL/GenBank/DDBJ databases">
        <authorList>
            <person name="Hughes D."/>
        </authorList>
    </citation>
    <scope>NUCLEOTIDE SEQUENCE</scope>
    <source>
        <strain>Durham</strain>
        <strain evidence="3">NC isolate 2 -- Noor lab</strain>
    </source>
</reference>
<proteinExistence type="predicted"/>
<dbReference type="Proteomes" id="UP000015102">
    <property type="component" value="Unassembled WGS sequence"/>
</dbReference>
<dbReference type="EMBL" id="CAQQ02088280">
    <property type="status" value="NOT_ANNOTATED_CDS"/>
    <property type="molecule type" value="Genomic_DNA"/>
</dbReference>
<feature type="region of interest" description="Disordered" evidence="1">
    <location>
        <begin position="20"/>
        <end position="52"/>
    </location>
</feature>
<evidence type="ECO:0000313" key="3">
    <source>
        <dbReference type="Proteomes" id="UP000015102"/>
    </source>
</evidence>
<reference evidence="2" key="2">
    <citation type="submission" date="2015-06" db="UniProtKB">
        <authorList>
            <consortium name="EnsemblMetazoa"/>
        </authorList>
    </citation>
    <scope>IDENTIFICATION</scope>
</reference>
<dbReference type="EnsemblMetazoa" id="MESCA010137-RA">
    <property type="protein sequence ID" value="MESCA010137-PA"/>
    <property type="gene ID" value="MESCA010137"/>
</dbReference>
<dbReference type="HOGENOM" id="CLU_3093468_0_0_1"/>
<protein>
    <submittedName>
        <fullName evidence="2">Uncharacterized protein</fullName>
    </submittedName>
</protein>
<organism evidence="2 3">
    <name type="scientific">Megaselia scalaris</name>
    <name type="common">Humpbacked fly</name>
    <name type="synonym">Phora scalaris</name>
    <dbReference type="NCBI Taxonomy" id="36166"/>
    <lineage>
        <taxon>Eukaryota</taxon>
        <taxon>Metazoa</taxon>
        <taxon>Ecdysozoa</taxon>
        <taxon>Arthropoda</taxon>
        <taxon>Hexapoda</taxon>
        <taxon>Insecta</taxon>
        <taxon>Pterygota</taxon>
        <taxon>Neoptera</taxon>
        <taxon>Endopterygota</taxon>
        <taxon>Diptera</taxon>
        <taxon>Brachycera</taxon>
        <taxon>Muscomorpha</taxon>
        <taxon>Platypezoidea</taxon>
        <taxon>Phoridae</taxon>
        <taxon>Megaseliini</taxon>
        <taxon>Megaselia</taxon>
    </lineage>
</organism>